<dbReference type="RefSeq" id="WP_126620156.1">
    <property type="nucleotide sequence ID" value="NZ_CP034563.1"/>
</dbReference>
<dbReference type="Proteomes" id="UP000267268">
    <property type="component" value="Chromosome 2"/>
</dbReference>
<protein>
    <submittedName>
        <fullName evidence="1">Uncharacterized protein</fullName>
    </submittedName>
</protein>
<organism evidence="1 2">
    <name type="scientific">Flammeovirga pectinis</name>
    <dbReference type="NCBI Taxonomy" id="2494373"/>
    <lineage>
        <taxon>Bacteria</taxon>
        <taxon>Pseudomonadati</taxon>
        <taxon>Bacteroidota</taxon>
        <taxon>Cytophagia</taxon>
        <taxon>Cytophagales</taxon>
        <taxon>Flammeovirgaceae</taxon>
        <taxon>Flammeovirga</taxon>
    </lineage>
</organism>
<sequence length="71" mass="7975">MTKLIFNFNLLSLLLLLVSTDTLKKDRCAPLTILKEDLNSYVPEIIDSDKLIVSTIQNTKNIVDGSTHLDD</sequence>
<dbReference type="KEGG" id="fll:EI427_24840"/>
<gene>
    <name evidence="1" type="ORF">EI427_24840</name>
</gene>
<keyword evidence="2" id="KW-1185">Reference proteome</keyword>
<name>A0A3S9PB28_9BACT</name>
<proteinExistence type="predicted"/>
<evidence type="ECO:0000313" key="1">
    <source>
        <dbReference type="EMBL" id="AZQ65441.1"/>
    </source>
</evidence>
<dbReference type="AlphaFoldDB" id="A0A3S9PB28"/>
<reference evidence="1 2" key="1">
    <citation type="submission" date="2018-12" db="EMBL/GenBank/DDBJ databases">
        <title>Flammeovirga pectinis sp. nov., isolated from the gut of the Korean scallop, Patinopecten yessoensis.</title>
        <authorList>
            <person name="Bae J.-W."/>
            <person name="Jeong Y.-S."/>
            <person name="Kang W."/>
        </authorList>
    </citation>
    <scope>NUCLEOTIDE SEQUENCE [LARGE SCALE GENOMIC DNA]</scope>
    <source>
        <strain evidence="1 2">L12M1</strain>
    </source>
</reference>
<accession>A0A3S9PB28</accession>
<evidence type="ECO:0000313" key="2">
    <source>
        <dbReference type="Proteomes" id="UP000267268"/>
    </source>
</evidence>
<dbReference type="EMBL" id="CP034563">
    <property type="protein sequence ID" value="AZQ65441.1"/>
    <property type="molecule type" value="Genomic_DNA"/>
</dbReference>